<feature type="non-terminal residue" evidence="2">
    <location>
        <position position="1"/>
    </location>
</feature>
<evidence type="ECO:0000313" key="2">
    <source>
        <dbReference type="EMBL" id="CAE8680520.1"/>
    </source>
</evidence>
<evidence type="ECO:0000259" key="1">
    <source>
        <dbReference type="PROSITE" id="PS51203"/>
    </source>
</evidence>
<proteinExistence type="predicted"/>
<reference evidence="2" key="1">
    <citation type="submission" date="2021-02" db="EMBL/GenBank/DDBJ databases">
        <authorList>
            <person name="Dougan E. K."/>
            <person name="Rhodes N."/>
            <person name="Thang M."/>
            <person name="Chan C."/>
        </authorList>
    </citation>
    <scope>NUCLEOTIDE SEQUENCE</scope>
</reference>
<feature type="domain" description="CS" evidence="1">
    <location>
        <begin position="63"/>
        <end position="160"/>
    </location>
</feature>
<protein>
    <recommendedName>
        <fullName evidence="1">CS domain-containing protein</fullName>
    </recommendedName>
</protein>
<dbReference type="PANTHER" id="PTHR13164">
    <property type="entry name" value="CALICYLIN BINDING PROTEIN"/>
    <property type="match status" value="1"/>
</dbReference>
<evidence type="ECO:0000313" key="3">
    <source>
        <dbReference type="Proteomes" id="UP000626109"/>
    </source>
</evidence>
<name>A0A813JM99_POLGL</name>
<dbReference type="GO" id="GO:0005634">
    <property type="term" value="C:nucleus"/>
    <property type="evidence" value="ECO:0007669"/>
    <property type="project" value="TreeGrafter"/>
</dbReference>
<dbReference type="Gene3D" id="2.60.40.790">
    <property type="match status" value="1"/>
</dbReference>
<dbReference type="Proteomes" id="UP000626109">
    <property type="component" value="Unassembled WGS sequence"/>
</dbReference>
<dbReference type="EMBL" id="CAJNNW010025866">
    <property type="protein sequence ID" value="CAE8680520.1"/>
    <property type="molecule type" value="Genomic_DNA"/>
</dbReference>
<accession>A0A813JM99</accession>
<comment type="caution">
    <text evidence="2">The sequence shown here is derived from an EMBL/GenBank/DDBJ whole genome shotgun (WGS) entry which is preliminary data.</text>
</comment>
<dbReference type="InterPro" id="IPR052289">
    <property type="entry name" value="Calcyclin-binding_UBL-bridge"/>
</dbReference>
<organism evidence="2 3">
    <name type="scientific">Polarella glacialis</name>
    <name type="common">Dinoflagellate</name>
    <dbReference type="NCBI Taxonomy" id="89957"/>
    <lineage>
        <taxon>Eukaryota</taxon>
        <taxon>Sar</taxon>
        <taxon>Alveolata</taxon>
        <taxon>Dinophyceae</taxon>
        <taxon>Suessiales</taxon>
        <taxon>Suessiaceae</taxon>
        <taxon>Polarella</taxon>
    </lineage>
</organism>
<dbReference type="PANTHER" id="PTHR13164:SF6">
    <property type="entry name" value="CS DOMAIN-CONTAINING PROTEIN"/>
    <property type="match status" value="1"/>
</dbReference>
<dbReference type="SUPFAM" id="SSF49764">
    <property type="entry name" value="HSP20-like chaperones"/>
    <property type="match status" value="1"/>
</dbReference>
<dbReference type="AlphaFoldDB" id="A0A813JM99"/>
<dbReference type="InterPro" id="IPR008978">
    <property type="entry name" value="HSP20-like_chaperone"/>
</dbReference>
<dbReference type="PROSITE" id="PS51203">
    <property type="entry name" value="CS"/>
    <property type="match status" value="1"/>
</dbReference>
<sequence length="161" mass="17734">DLSALRENIQKKGENAYYYAHSRKYEVPPDAKVVSGPGLVTGGSPVKLSSEAPIIEKSEVRAEAIRDFSWADDGAKVKVYLQLPSGVLKDASQVTCDFESRSFTAQVAPVAGKVTNWVCKMEPLKGEIVPEQSSFRVNAEKGKVTVSLHKKKRDTWHDLKS</sequence>
<dbReference type="InterPro" id="IPR007052">
    <property type="entry name" value="CS_dom"/>
</dbReference>
<gene>
    <name evidence="2" type="ORF">PGLA2088_LOCUS21944</name>
</gene>
<dbReference type="Pfam" id="PF04969">
    <property type="entry name" value="CS"/>
    <property type="match status" value="1"/>
</dbReference>